<dbReference type="InterPro" id="IPR036322">
    <property type="entry name" value="WD40_repeat_dom_sf"/>
</dbReference>
<dbReference type="EMBL" id="JAIXMP010000010">
    <property type="protein sequence ID" value="KAI9266599.1"/>
    <property type="molecule type" value="Genomic_DNA"/>
</dbReference>
<dbReference type="SMART" id="SM00256">
    <property type="entry name" value="FBOX"/>
    <property type="match status" value="1"/>
</dbReference>
<dbReference type="SUPFAM" id="SSF81383">
    <property type="entry name" value="F-box domain"/>
    <property type="match status" value="1"/>
</dbReference>
<dbReference type="PROSITE" id="PS50181">
    <property type="entry name" value="FBOX"/>
    <property type="match status" value="1"/>
</dbReference>
<dbReference type="InterPro" id="IPR036047">
    <property type="entry name" value="F-box-like_dom_sf"/>
</dbReference>
<evidence type="ECO:0000259" key="2">
    <source>
        <dbReference type="PROSITE" id="PS50181"/>
    </source>
</evidence>
<dbReference type="Pfam" id="PF25499">
    <property type="entry name" value="Beta-prop_pof12"/>
    <property type="match status" value="1"/>
</dbReference>
<feature type="region of interest" description="Disordered" evidence="1">
    <location>
        <begin position="1"/>
        <end position="21"/>
    </location>
</feature>
<organism evidence="3 4">
    <name type="scientific">Phascolomyces articulosus</name>
    <dbReference type="NCBI Taxonomy" id="60185"/>
    <lineage>
        <taxon>Eukaryota</taxon>
        <taxon>Fungi</taxon>
        <taxon>Fungi incertae sedis</taxon>
        <taxon>Mucoromycota</taxon>
        <taxon>Mucoromycotina</taxon>
        <taxon>Mucoromycetes</taxon>
        <taxon>Mucorales</taxon>
        <taxon>Lichtheimiaceae</taxon>
        <taxon>Phascolomyces</taxon>
    </lineage>
</organism>
<dbReference type="PANTHER" id="PTHR14604:SF4">
    <property type="entry name" value="F-BOX DOMAIN-CONTAINING PROTEIN"/>
    <property type="match status" value="1"/>
</dbReference>
<dbReference type="Pfam" id="PF12937">
    <property type="entry name" value="F-box-like"/>
    <property type="match status" value="1"/>
</dbReference>
<reference evidence="3" key="2">
    <citation type="submission" date="2023-02" db="EMBL/GenBank/DDBJ databases">
        <authorList>
            <consortium name="DOE Joint Genome Institute"/>
            <person name="Mondo S.J."/>
            <person name="Chang Y."/>
            <person name="Wang Y."/>
            <person name="Ahrendt S."/>
            <person name="Andreopoulos W."/>
            <person name="Barry K."/>
            <person name="Beard J."/>
            <person name="Benny G.L."/>
            <person name="Blankenship S."/>
            <person name="Bonito G."/>
            <person name="Cuomo C."/>
            <person name="Desiro A."/>
            <person name="Gervers K.A."/>
            <person name="Hundley H."/>
            <person name="Kuo A."/>
            <person name="LaButti K."/>
            <person name="Lang B.F."/>
            <person name="Lipzen A."/>
            <person name="O'Donnell K."/>
            <person name="Pangilinan J."/>
            <person name="Reynolds N."/>
            <person name="Sandor L."/>
            <person name="Smith M.W."/>
            <person name="Tsang A."/>
            <person name="Grigoriev I.V."/>
            <person name="Stajich J.E."/>
            <person name="Spatafora J.W."/>
        </authorList>
    </citation>
    <scope>NUCLEOTIDE SEQUENCE</scope>
    <source>
        <strain evidence="3">RSA 2281</strain>
    </source>
</reference>
<reference evidence="3" key="1">
    <citation type="journal article" date="2022" name="IScience">
        <title>Evolution of zygomycete secretomes and the origins of terrestrial fungal ecologies.</title>
        <authorList>
            <person name="Chang Y."/>
            <person name="Wang Y."/>
            <person name="Mondo S."/>
            <person name="Ahrendt S."/>
            <person name="Andreopoulos W."/>
            <person name="Barry K."/>
            <person name="Beard J."/>
            <person name="Benny G.L."/>
            <person name="Blankenship S."/>
            <person name="Bonito G."/>
            <person name="Cuomo C."/>
            <person name="Desiro A."/>
            <person name="Gervers K.A."/>
            <person name="Hundley H."/>
            <person name="Kuo A."/>
            <person name="LaButti K."/>
            <person name="Lang B.F."/>
            <person name="Lipzen A."/>
            <person name="O'Donnell K."/>
            <person name="Pangilinan J."/>
            <person name="Reynolds N."/>
            <person name="Sandor L."/>
            <person name="Smith M.E."/>
            <person name="Tsang A."/>
            <person name="Grigoriev I.V."/>
            <person name="Stajich J.E."/>
            <person name="Spatafora J.W."/>
        </authorList>
    </citation>
    <scope>NUCLEOTIDE SEQUENCE</scope>
    <source>
        <strain evidence="3">RSA 2281</strain>
    </source>
</reference>
<proteinExistence type="predicted"/>
<protein>
    <recommendedName>
        <fullName evidence="2">F-box domain-containing protein</fullName>
    </recommendedName>
</protein>
<dbReference type="AlphaFoldDB" id="A0AAD5K2Q7"/>
<dbReference type="InterPro" id="IPR050995">
    <property type="entry name" value="WD-F-box_domain-protein"/>
</dbReference>
<dbReference type="Gene3D" id="2.130.10.10">
    <property type="entry name" value="YVTN repeat-like/Quinoprotein amine dehydrogenase"/>
    <property type="match status" value="1"/>
</dbReference>
<evidence type="ECO:0000256" key="1">
    <source>
        <dbReference type="SAM" id="MobiDB-lite"/>
    </source>
</evidence>
<keyword evidence="4" id="KW-1185">Reference proteome</keyword>
<gene>
    <name evidence="3" type="ORF">BDA99DRAFT_536021</name>
</gene>
<dbReference type="SUPFAM" id="SSF50978">
    <property type="entry name" value="WD40 repeat-like"/>
    <property type="match status" value="1"/>
</dbReference>
<dbReference type="InterPro" id="IPR015943">
    <property type="entry name" value="WD40/YVTN_repeat-like_dom_sf"/>
</dbReference>
<dbReference type="InterPro" id="IPR001680">
    <property type="entry name" value="WD40_rpt"/>
</dbReference>
<dbReference type="InterPro" id="IPR001810">
    <property type="entry name" value="F-box_dom"/>
</dbReference>
<evidence type="ECO:0000313" key="4">
    <source>
        <dbReference type="Proteomes" id="UP001209540"/>
    </source>
</evidence>
<evidence type="ECO:0000313" key="3">
    <source>
        <dbReference type="EMBL" id="KAI9266599.1"/>
    </source>
</evidence>
<name>A0AAD5K2Q7_9FUNG</name>
<dbReference type="Proteomes" id="UP001209540">
    <property type="component" value="Unassembled WGS sequence"/>
</dbReference>
<feature type="domain" description="F-box" evidence="2">
    <location>
        <begin position="30"/>
        <end position="76"/>
    </location>
</feature>
<sequence length="600" mass="68248">MTEIVSRKRKWPLPNQSAGRKRSLNDKRLDFTKALLSNELVLHIFSYLSASELAQCAKVNSSWYRLANDDLLWKLLFLRRFRYPLMVDMKEDPKLLQRWQERTTHNNDFNTNNNNIKRKRSEWKIVYKTNHNWRLGNCRMTYVDVDEEDEKMSSITNKSITTNTTSSYVQFANDVLYIAYTTAPLIEVWKLKNSGQPTMLRQLETTAPTTEKITCLKLDTSSSGTHRLVAGYTGGGLSVWEITWNNSSSNLNDGSSSSNSMSCSATEVAVYTPRTMRTDCIISIGISYPMIITCSSPCSTTTTTGSSGIYTPTDMRLSAFCIDISSRTGQQAARLVYELRSYIHWNPMSIEIDPCNGEINRWRAMVCFGMPVGLNSYTVGIQEIIISKESLISSRHCTALNEEDLFFAPSSSSSSDHTANTSITEYSQQPITSISYSEPYLITAHANNTIKQYYVRFADNKLELIFAQTLYGHTSKVSALALDSSIGRLVSGDRFGLKIWDFHFMNKDKVLHDDPSIHSDDHASYYQRRHIAGTEYIVSIDGHEDLLMGNDDSMGVPFRDIEWLQFDSDKIVAVVRDERKKDSNHEKLSVRIWSFSEDAI</sequence>
<dbReference type="Gene3D" id="1.20.1280.50">
    <property type="match status" value="1"/>
</dbReference>
<dbReference type="PANTHER" id="PTHR14604">
    <property type="entry name" value="WD40 REPEAT PF20"/>
    <property type="match status" value="1"/>
</dbReference>
<dbReference type="SMART" id="SM00320">
    <property type="entry name" value="WD40"/>
    <property type="match status" value="3"/>
</dbReference>
<accession>A0AAD5K2Q7</accession>
<comment type="caution">
    <text evidence="3">The sequence shown here is derived from an EMBL/GenBank/DDBJ whole genome shotgun (WGS) entry which is preliminary data.</text>
</comment>